<dbReference type="Pfam" id="PF05699">
    <property type="entry name" value="Dimer_Tnp_hAT"/>
    <property type="match status" value="1"/>
</dbReference>
<protein>
    <submittedName>
        <fullName evidence="3">Uncharacterized protein LOC101847770</fullName>
    </submittedName>
</protein>
<dbReference type="InterPro" id="IPR012337">
    <property type="entry name" value="RNaseH-like_sf"/>
</dbReference>
<dbReference type="PANTHER" id="PTHR45749">
    <property type="match status" value="1"/>
</dbReference>
<dbReference type="GeneID" id="101847770"/>
<dbReference type="PANTHER" id="PTHR45749:SF28">
    <property type="entry name" value="ZINC FINGER MYM-TYPE PROTEIN 1-LIKE-RELATED"/>
    <property type="match status" value="1"/>
</dbReference>
<feature type="domain" description="HAT C-terminal dimerisation" evidence="1">
    <location>
        <begin position="254"/>
        <end position="312"/>
    </location>
</feature>
<dbReference type="Proteomes" id="UP000694888">
    <property type="component" value="Unplaced"/>
</dbReference>
<evidence type="ECO:0000313" key="2">
    <source>
        <dbReference type="Proteomes" id="UP000694888"/>
    </source>
</evidence>
<dbReference type="RefSeq" id="XP_012944583.1">
    <property type="nucleotide sequence ID" value="XM_013089129.1"/>
</dbReference>
<proteinExistence type="predicted"/>
<dbReference type="InterPro" id="IPR008906">
    <property type="entry name" value="HATC_C_dom"/>
</dbReference>
<organism evidence="2 3">
    <name type="scientific">Aplysia californica</name>
    <name type="common">California sea hare</name>
    <dbReference type="NCBI Taxonomy" id="6500"/>
    <lineage>
        <taxon>Eukaryota</taxon>
        <taxon>Metazoa</taxon>
        <taxon>Spiralia</taxon>
        <taxon>Lophotrochozoa</taxon>
        <taxon>Mollusca</taxon>
        <taxon>Gastropoda</taxon>
        <taxon>Heterobranchia</taxon>
        <taxon>Euthyneura</taxon>
        <taxon>Tectipleura</taxon>
        <taxon>Aplysiida</taxon>
        <taxon>Aplysioidea</taxon>
        <taxon>Aplysiidae</taxon>
        <taxon>Aplysia</taxon>
    </lineage>
</organism>
<sequence>MMQNEILDCIYEVYIEDMKEKLHAARYVAVEVDDTTDVTCKSQFAIILRYVENCAPVERFFKFVEVHDRTGSGLAQVILDELAPYDLQNKLIAQSYDGSTVMSGDTGVQTIFQSRQTTGIGLKNAIISDFISAIVRVRGNLSLNMEKEEAVGKRRRITTPFEDACEVCDILTTQLPDWLERSDLHLALSVVDPKQFKKLRTIPSTKIDTIVQNYPDINRHFLETEIEVLYSNESFQSEHTSTVTKLFTFLNQSELTGEFQEVGKVLEILLATPVHTAEPERSFSTLKRIKSFARNATSQDKLNALAVLSVYKDIITKDPQFNEKVISKFALQENRRAQFMYKDA</sequence>
<evidence type="ECO:0000313" key="3">
    <source>
        <dbReference type="RefSeq" id="XP_012944583.1"/>
    </source>
</evidence>
<name>A0ABM1ABL7_APLCA</name>
<gene>
    <name evidence="3" type="primary">LOC101847770</name>
</gene>
<keyword evidence="2" id="KW-1185">Reference proteome</keyword>
<evidence type="ECO:0000259" key="1">
    <source>
        <dbReference type="Pfam" id="PF05699"/>
    </source>
</evidence>
<reference evidence="3" key="1">
    <citation type="submission" date="2025-08" db="UniProtKB">
        <authorList>
            <consortium name="RefSeq"/>
        </authorList>
    </citation>
    <scope>IDENTIFICATION</scope>
</reference>
<accession>A0ABM1ABL7</accession>
<dbReference type="SUPFAM" id="SSF53098">
    <property type="entry name" value="Ribonuclease H-like"/>
    <property type="match status" value="1"/>
</dbReference>